<evidence type="ECO:0000313" key="3">
    <source>
        <dbReference type="RefSeq" id="XP_071902770.1"/>
    </source>
</evidence>
<evidence type="ECO:0000259" key="1">
    <source>
        <dbReference type="Pfam" id="PF17921"/>
    </source>
</evidence>
<organism evidence="2 3">
    <name type="scientific">Coffea arabica</name>
    <name type="common">Arabian coffee</name>
    <dbReference type="NCBI Taxonomy" id="13443"/>
    <lineage>
        <taxon>Eukaryota</taxon>
        <taxon>Viridiplantae</taxon>
        <taxon>Streptophyta</taxon>
        <taxon>Embryophyta</taxon>
        <taxon>Tracheophyta</taxon>
        <taxon>Spermatophyta</taxon>
        <taxon>Magnoliopsida</taxon>
        <taxon>eudicotyledons</taxon>
        <taxon>Gunneridae</taxon>
        <taxon>Pentapetalae</taxon>
        <taxon>asterids</taxon>
        <taxon>lamiids</taxon>
        <taxon>Gentianales</taxon>
        <taxon>Rubiaceae</taxon>
        <taxon>Ixoroideae</taxon>
        <taxon>Gardenieae complex</taxon>
        <taxon>Bertiereae - Coffeeae clade</taxon>
        <taxon>Coffeeae</taxon>
        <taxon>Coffea</taxon>
    </lineage>
</organism>
<dbReference type="Pfam" id="PF17921">
    <property type="entry name" value="Integrase_H2C2"/>
    <property type="match status" value="1"/>
</dbReference>
<reference evidence="3" key="1">
    <citation type="submission" date="2025-08" db="UniProtKB">
        <authorList>
            <consortium name="RefSeq"/>
        </authorList>
    </citation>
    <scope>IDENTIFICATION</scope>
    <source>
        <tissue evidence="3">Leaves</tissue>
    </source>
</reference>
<accession>A0ABM4U663</accession>
<dbReference type="RefSeq" id="XP_071902770.1">
    <property type="nucleotide sequence ID" value="XM_072046669.1"/>
</dbReference>
<dbReference type="GeneID" id="140005646"/>
<proteinExistence type="predicted"/>
<keyword evidence="2" id="KW-1185">Reference proteome</keyword>
<name>A0ABM4U663_COFAR</name>
<protein>
    <recommendedName>
        <fullName evidence="1">Integrase zinc-binding domain-containing protein</fullName>
    </recommendedName>
</protein>
<sequence length="138" mass="15437">MDYEIQYKKGAENKVADALSRLQRGNLGQAAPQGSCLALSVVKPLWIQELQGSYDSDPQCQNTISQLILDPAAYLQYEWDSGLLKYNGKLYVGSSNGLRERLIQALHASAVRGHSGQRGCCQRIKTLFYWPTMKQDVI</sequence>
<gene>
    <name evidence="3" type="primary">LOC140005646</name>
</gene>
<evidence type="ECO:0000313" key="2">
    <source>
        <dbReference type="Proteomes" id="UP001652660"/>
    </source>
</evidence>
<dbReference type="Proteomes" id="UP001652660">
    <property type="component" value="Chromosome 4e"/>
</dbReference>
<feature type="domain" description="Integrase zinc-binding" evidence="1">
    <location>
        <begin position="97"/>
        <end position="137"/>
    </location>
</feature>
<dbReference type="InterPro" id="IPR041588">
    <property type="entry name" value="Integrase_H2C2"/>
</dbReference>
<dbReference type="Gene3D" id="1.10.340.70">
    <property type="match status" value="1"/>
</dbReference>